<dbReference type="RefSeq" id="WP_188481485.1">
    <property type="nucleotide sequence ID" value="NZ_BMFC01000003.1"/>
</dbReference>
<dbReference type="SUPFAM" id="SSF53187">
    <property type="entry name" value="Zn-dependent exopeptidases"/>
    <property type="match status" value="1"/>
</dbReference>
<evidence type="ECO:0000313" key="4">
    <source>
        <dbReference type="Proteomes" id="UP000645462"/>
    </source>
</evidence>
<dbReference type="Gene3D" id="3.30.70.360">
    <property type="match status" value="1"/>
</dbReference>
<comment type="similarity">
    <text evidence="1">Belongs to the peptidase M20 family.</text>
</comment>
<dbReference type="PIRSF" id="PIRSF001235">
    <property type="entry name" value="Amidase_carbamoylase"/>
    <property type="match status" value="1"/>
</dbReference>
<dbReference type="InterPro" id="IPR002933">
    <property type="entry name" value="Peptidase_M20"/>
</dbReference>
<dbReference type="GO" id="GO:0016787">
    <property type="term" value="F:hydrolase activity"/>
    <property type="evidence" value="ECO:0007669"/>
    <property type="project" value="UniProtKB-KW"/>
</dbReference>
<protein>
    <submittedName>
        <fullName evidence="3">Zn-dependent hydrolase</fullName>
    </submittedName>
</protein>
<dbReference type="InterPro" id="IPR010158">
    <property type="entry name" value="Amidase_Cbmase"/>
</dbReference>
<dbReference type="Gene3D" id="3.40.630.10">
    <property type="entry name" value="Zn peptidases"/>
    <property type="match status" value="1"/>
</dbReference>
<accession>A0ABQ1KKK6</accession>
<gene>
    <name evidence="3" type="ORF">GCM10011363_15760</name>
</gene>
<reference evidence="4" key="1">
    <citation type="journal article" date="2019" name="Int. J. Syst. Evol. Microbiol.">
        <title>The Global Catalogue of Microorganisms (GCM) 10K type strain sequencing project: providing services to taxonomists for standard genome sequencing and annotation.</title>
        <authorList>
            <consortium name="The Broad Institute Genomics Platform"/>
            <consortium name="The Broad Institute Genome Sequencing Center for Infectious Disease"/>
            <person name="Wu L."/>
            <person name="Ma J."/>
        </authorList>
    </citation>
    <scope>NUCLEOTIDE SEQUENCE [LARGE SCALE GENOMIC DNA]</scope>
    <source>
        <strain evidence="4">CGMCC 1.12478</strain>
    </source>
</reference>
<evidence type="ECO:0000313" key="3">
    <source>
        <dbReference type="EMBL" id="GGB99985.1"/>
    </source>
</evidence>
<dbReference type="Proteomes" id="UP000645462">
    <property type="component" value="Unassembled WGS sequence"/>
</dbReference>
<keyword evidence="2 3" id="KW-0378">Hydrolase</keyword>
<dbReference type="PANTHER" id="PTHR32494">
    <property type="entry name" value="ALLANTOATE DEIMINASE-RELATED"/>
    <property type="match status" value="1"/>
</dbReference>
<proteinExistence type="inferred from homology"/>
<keyword evidence="4" id="KW-1185">Reference proteome</keyword>
<dbReference type="PANTHER" id="PTHR32494:SF5">
    <property type="entry name" value="ALLANTOATE AMIDOHYDROLASE"/>
    <property type="match status" value="1"/>
</dbReference>
<sequence length="422" mass="45283">MRPDLATPLARAERLFAELADLSADAPGVTRASFGPVEDAAHAMITREAVALGLDTRTDAVGNLYVTLTGQDRDAPVLMTGSHLDSVPHGGNFDGAAGVIGGLVLLEHLLDGPQPPCDVTLMAIRAEEMIWFPEHYLGSRAAFGVLPADAPDRLRRSDTGRTLADHMTEARRDPQAIRDSRAQLDPNRIGAFVEMHIEQGPVLIEAGCPVGIVTAIRGNIRHRFCRIEGETTHAGGVPRQSRRDAVLAGVELAHAMETYWVEAEAKGEDMVLTLGEFTTDARLHGITKVPGLLSFTLDVRSQDDTVLALFEHWLQKQARDIAERRDVRIDLGPYTQAAAAPMDARLRRGLVAAAHACGIDSFELPSGGGHDCATFAGQGVPSAMVFIRNENGSHNPAEAMDLADFGQACAVLCAWAGAYLKL</sequence>
<dbReference type="Pfam" id="PF01546">
    <property type="entry name" value="Peptidase_M20"/>
    <property type="match status" value="1"/>
</dbReference>
<comment type="caution">
    <text evidence="3">The sequence shown here is derived from an EMBL/GenBank/DDBJ whole genome shotgun (WGS) entry which is preliminary data.</text>
</comment>
<dbReference type="NCBIfam" id="TIGR01879">
    <property type="entry name" value="hydantase"/>
    <property type="match status" value="1"/>
</dbReference>
<name>A0ABQ1KKK6_9RHOB</name>
<evidence type="ECO:0000256" key="1">
    <source>
        <dbReference type="ARBA" id="ARBA00006153"/>
    </source>
</evidence>
<dbReference type="EMBL" id="BMFC01000003">
    <property type="protein sequence ID" value="GGB99985.1"/>
    <property type="molecule type" value="Genomic_DNA"/>
</dbReference>
<evidence type="ECO:0000256" key="2">
    <source>
        <dbReference type="ARBA" id="ARBA00022801"/>
    </source>
</evidence>
<dbReference type="InterPro" id="IPR036264">
    <property type="entry name" value="Bact_exopeptidase_dim_dom"/>
</dbReference>
<dbReference type="SUPFAM" id="SSF55031">
    <property type="entry name" value="Bacterial exopeptidase dimerisation domain"/>
    <property type="match status" value="1"/>
</dbReference>
<organism evidence="3 4">
    <name type="scientific">Marivita lacus</name>
    <dbReference type="NCBI Taxonomy" id="1323742"/>
    <lineage>
        <taxon>Bacteria</taxon>
        <taxon>Pseudomonadati</taxon>
        <taxon>Pseudomonadota</taxon>
        <taxon>Alphaproteobacteria</taxon>
        <taxon>Rhodobacterales</taxon>
        <taxon>Roseobacteraceae</taxon>
        <taxon>Marivita</taxon>
    </lineage>
</organism>